<dbReference type="PANTHER" id="PTHR30250:SF10">
    <property type="entry name" value="LIPOPOLYSACCHARIDE BIOSYNTHESIS PROTEIN WZXC"/>
    <property type="match status" value="1"/>
</dbReference>
<feature type="transmembrane region" description="Helical" evidence="7">
    <location>
        <begin position="145"/>
        <end position="165"/>
    </location>
</feature>
<feature type="transmembrane region" description="Helical" evidence="7">
    <location>
        <begin position="40"/>
        <end position="65"/>
    </location>
</feature>
<evidence type="ECO:0000313" key="9">
    <source>
        <dbReference type="Proteomes" id="UP001139104"/>
    </source>
</evidence>
<evidence type="ECO:0000313" key="8">
    <source>
        <dbReference type="EMBL" id="MCI4684405.1"/>
    </source>
</evidence>
<feature type="transmembrane region" description="Helical" evidence="7">
    <location>
        <begin position="16"/>
        <end position="34"/>
    </location>
</feature>
<keyword evidence="5 7" id="KW-1133">Transmembrane helix</keyword>
<comment type="subcellular location">
    <subcellularLocation>
        <location evidence="1">Cell membrane</location>
        <topology evidence="1">Multi-pass membrane protein</topology>
    </subcellularLocation>
</comment>
<sequence length="510" mass="53106">MTPIQRSIFFSAAERYASLILFFISTAVLARLLTPKEFGVYAVVGAVTTMVSVSSQEFGGANYLIQKTTLDEGHVRTAFTITLALSLAIGALLAVLGGALGAWFRVDGVGAGVRIAALGFLVSPFSTTLLALLRRDLKFGEIAASNLLGNVAMVVVSITLAAMGYSFFAPIWGQVAGSVVQTAYLVAAHRDFRIFRPSLSGQREVVHFGLYSSGVVLINVAYNSAPQLFLARVLGFTAVGLYSRAVAVTQVFDRLVIQAISPVIMPAVAAQNRAGDDLKRVYLHAVSLLTALQWPFFLFVAMLAEPIIAFWLGPSWLAAAPLVRLLSIAYLALFGACLTYPVLVAAGSVRDTLVSSLISLPPSLAAIFIASFFSVEAVAASALATLPFQAAVAIYFVGRRLHFGVGDLVGALRKSAFVALCAGAAVAIGASTAHYGHLAPIAAIALSAALAAPAWLAALAVADHPLLAELKSAARGLRAVLGRGAPPVAAGAGGPGHDIVETVCNARESN</sequence>
<feature type="transmembrane region" description="Helical" evidence="7">
    <location>
        <begin position="115"/>
        <end position="133"/>
    </location>
</feature>
<dbReference type="InterPro" id="IPR050833">
    <property type="entry name" value="Poly_Biosynth_Transport"/>
</dbReference>
<gene>
    <name evidence="8" type="ORF">K2U94_16820</name>
</gene>
<dbReference type="RefSeq" id="WP_243068301.1">
    <property type="nucleotide sequence ID" value="NZ_JAIVFK010000001.1"/>
</dbReference>
<evidence type="ECO:0000256" key="4">
    <source>
        <dbReference type="ARBA" id="ARBA00022692"/>
    </source>
</evidence>
<proteinExistence type="inferred from homology"/>
<comment type="caution">
    <text evidence="8">The sequence shown here is derived from an EMBL/GenBank/DDBJ whole genome shotgun (WGS) entry which is preliminary data.</text>
</comment>
<keyword evidence="4 7" id="KW-0812">Transmembrane</keyword>
<evidence type="ECO:0000256" key="2">
    <source>
        <dbReference type="ARBA" id="ARBA00007430"/>
    </source>
</evidence>
<keyword evidence="9" id="KW-1185">Reference proteome</keyword>
<feature type="transmembrane region" description="Helical" evidence="7">
    <location>
        <begin position="325"/>
        <end position="344"/>
    </location>
</feature>
<evidence type="ECO:0000256" key="3">
    <source>
        <dbReference type="ARBA" id="ARBA00022475"/>
    </source>
</evidence>
<name>A0ABS9ZAN3_9HYPH</name>
<reference evidence="8" key="1">
    <citation type="journal article" date="2022" name="ISME J.">
        <title>Identification of active gaseous-alkane degraders at natural gas seeps.</title>
        <authorList>
            <person name="Farhan Ul Haque M."/>
            <person name="Hernandez M."/>
            <person name="Crombie A.T."/>
            <person name="Murrell J.C."/>
        </authorList>
    </citation>
    <scope>NUCLEOTIDE SEQUENCE</scope>
    <source>
        <strain evidence="8">PC2</strain>
    </source>
</reference>
<feature type="transmembrane region" description="Helical" evidence="7">
    <location>
        <begin position="77"/>
        <end position="103"/>
    </location>
</feature>
<dbReference type="PANTHER" id="PTHR30250">
    <property type="entry name" value="PST FAMILY PREDICTED COLANIC ACID TRANSPORTER"/>
    <property type="match status" value="1"/>
</dbReference>
<comment type="similarity">
    <text evidence="2">Belongs to the polysaccharide synthase family.</text>
</comment>
<evidence type="ECO:0000256" key="7">
    <source>
        <dbReference type="SAM" id="Phobius"/>
    </source>
</evidence>
<feature type="transmembrane region" description="Helical" evidence="7">
    <location>
        <begin position="364"/>
        <end position="397"/>
    </location>
</feature>
<dbReference type="Proteomes" id="UP001139104">
    <property type="component" value="Unassembled WGS sequence"/>
</dbReference>
<feature type="transmembrane region" description="Helical" evidence="7">
    <location>
        <begin position="417"/>
        <end position="435"/>
    </location>
</feature>
<evidence type="ECO:0000256" key="5">
    <source>
        <dbReference type="ARBA" id="ARBA00022989"/>
    </source>
</evidence>
<accession>A0ABS9ZAN3</accession>
<organism evidence="8 9">
    <name type="scientific">Candidatus Rhodoblastus alkanivorans</name>
    <dbReference type="NCBI Taxonomy" id="2954117"/>
    <lineage>
        <taxon>Bacteria</taxon>
        <taxon>Pseudomonadati</taxon>
        <taxon>Pseudomonadota</taxon>
        <taxon>Alphaproteobacteria</taxon>
        <taxon>Hyphomicrobiales</taxon>
        <taxon>Rhodoblastaceae</taxon>
        <taxon>Rhodoblastus</taxon>
    </lineage>
</organism>
<feature type="transmembrane region" description="Helical" evidence="7">
    <location>
        <begin position="441"/>
        <end position="462"/>
    </location>
</feature>
<keyword evidence="6 7" id="KW-0472">Membrane</keyword>
<keyword evidence="3" id="KW-1003">Cell membrane</keyword>
<dbReference type="EMBL" id="JAIVFP010000001">
    <property type="protein sequence ID" value="MCI4684405.1"/>
    <property type="molecule type" value="Genomic_DNA"/>
</dbReference>
<evidence type="ECO:0000256" key="6">
    <source>
        <dbReference type="ARBA" id="ARBA00023136"/>
    </source>
</evidence>
<protein>
    <submittedName>
        <fullName evidence="8">Oligosaccharide flippase family protein</fullName>
    </submittedName>
</protein>
<evidence type="ECO:0000256" key="1">
    <source>
        <dbReference type="ARBA" id="ARBA00004651"/>
    </source>
</evidence>
<feature type="transmembrane region" description="Helical" evidence="7">
    <location>
        <begin position="228"/>
        <end position="248"/>
    </location>
</feature>
<dbReference type="Pfam" id="PF13440">
    <property type="entry name" value="Polysacc_synt_3"/>
    <property type="match status" value="1"/>
</dbReference>